<comment type="caution">
    <text evidence="1">The sequence shown here is derived from an EMBL/GenBank/DDBJ whole genome shotgun (WGS) entry which is preliminary data.</text>
</comment>
<dbReference type="Proteomes" id="UP001487740">
    <property type="component" value="Unassembled WGS sequence"/>
</dbReference>
<protein>
    <submittedName>
        <fullName evidence="1">Uncharacterized protein</fullName>
    </submittedName>
</protein>
<dbReference type="EMBL" id="JARAKH010001493">
    <property type="protein sequence ID" value="KAK8372891.1"/>
    <property type="molecule type" value="Genomic_DNA"/>
</dbReference>
<organism evidence="1 2">
    <name type="scientific">Scylla paramamosain</name>
    <name type="common">Mud crab</name>
    <dbReference type="NCBI Taxonomy" id="85552"/>
    <lineage>
        <taxon>Eukaryota</taxon>
        <taxon>Metazoa</taxon>
        <taxon>Ecdysozoa</taxon>
        <taxon>Arthropoda</taxon>
        <taxon>Crustacea</taxon>
        <taxon>Multicrustacea</taxon>
        <taxon>Malacostraca</taxon>
        <taxon>Eumalacostraca</taxon>
        <taxon>Eucarida</taxon>
        <taxon>Decapoda</taxon>
        <taxon>Pleocyemata</taxon>
        <taxon>Brachyura</taxon>
        <taxon>Eubrachyura</taxon>
        <taxon>Portunoidea</taxon>
        <taxon>Portunidae</taxon>
        <taxon>Portuninae</taxon>
        <taxon>Scylla</taxon>
    </lineage>
</organism>
<feature type="non-terminal residue" evidence="1">
    <location>
        <position position="1"/>
    </location>
</feature>
<reference evidence="1 2" key="1">
    <citation type="submission" date="2023-03" db="EMBL/GenBank/DDBJ databases">
        <title>High-quality genome of Scylla paramamosain provides insights in environmental adaptation.</title>
        <authorList>
            <person name="Zhang L."/>
        </authorList>
    </citation>
    <scope>NUCLEOTIDE SEQUENCE [LARGE SCALE GENOMIC DNA]</scope>
    <source>
        <strain evidence="1">LZ_2023a</strain>
        <tissue evidence="1">Muscle</tissue>
    </source>
</reference>
<keyword evidence="2" id="KW-1185">Reference proteome</keyword>
<name>A0AAW0SDH0_SCYPA</name>
<gene>
    <name evidence="1" type="ORF">O3P69_009661</name>
</gene>
<evidence type="ECO:0000313" key="1">
    <source>
        <dbReference type="EMBL" id="KAK8372891.1"/>
    </source>
</evidence>
<sequence length="51" mass="5461">WEPRVRLVKQSALVVCGEKTCVSCCSHPAGVVTVTCPDLPVTCPDLPVTCY</sequence>
<proteinExistence type="predicted"/>
<accession>A0AAW0SDH0</accession>
<evidence type="ECO:0000313" key="2">
    <source>
        <dbReference type="Proteomes" id="UP001487740"/>
    </source>
</evidence>
<dbReference type="AlphaFoldDB" id="A0AAW0SDH0"/>